<protein>
    <submittedName>
        <fullName evidence="1">Uncharacterized protein</fullName>
    </submittedName>
</protein>
<geneLocation type="plasmid" evidence="1 2">
    <name>pCC829_2</name>
</geneLocation>
<proteinExistence type="predicted"/>
<sequence length="91" mass="10292">MSSRQLEDEYDREEAEAIAAALDLTPDELNEIEYTIHEIANDDGLVYGYGVEIKEGAPQYILDKLVRLPRRGNLVLIHLRGYEMDPRSGTG</sequence>
<organism evidence="1 2">
    <name type="scientific">Bradyrhizobium barranii</name>
    <dbReference type="NCBI Taxonomy" id="2992140"/>
    <lineage>
        <taxon>Bacteria</taxon>
        <taxon>Pseudomonadati</taxon>
        <taxon>Pseudomonadota</taxon>
        <taxon>Alphaproteobacteria</taxon>
        <taxon>Hyphomicrobiales</taxon>
        <taxon>Nitrobacteraceae</taxon>
        <taxon>Bradyrhizobium</taxon>
    </lineage>
</organism>
<gene>
    <name evidence="1" type="ORF">BjapCC829_48760</name>
</gene>
<accession>A0ABY3R1K1</accession>
<evidence type="ECO:0000313" key="1">
    <source>
        <dbReference type="EMBL" id="UFW92136.1"/>
    </source>
</evidence>
<keyword evidence="1" id="KW-0614">Plasmid</keyword>
<dbReference type="RefSeq" id="WP_231145937.1">
    <property type="nucleotide sequence ID" value="NZ_CP088102.1"/>
</dbReference>
<dbReference type="Proteomes" id="UP001430990">
    <property type="component" value="Plasmid pCC829_2"/>
</dbReference>
<reference evidence="1" key="1">
    <citation type="submission" date="2021-11" db="EMBL/GenBank/DDBJ databases">
        <title>Australian commercial rhizobial inoculants.</title>
        <authorList>
            <person name="Kohlmeier M.G."/>
            <person name="O'Hara G.W."/>
            <person name="Colombi E."/>
            <person name="Ramsay J.P."/>
            <person name="Terpolilli J."/>
        </authorList>
    </citation>
    <scope>NUCLEOTIDE SEQUENCE</scope>
    <source>
        <strain evidence="1">CC829</strain>
        <plasmid evidence="1">pCC829_2</plasmid>
    </source>
</reference>
<keyword evidence="2" id="KW-1185">Reference proteome</keyword>
<dbReference type="EMBL" id="CP088102">
    <property type="protein sequence ID" value="UFW92136.1"/>
    <property type="molecule type" value="Genomic_DNA"/>
</dbReference>
<name>A0ABY3R1K1_9BRAD</name>
<evidence type="ECO:0000313" key="2">
    <source>
        <dbReference type="Proteomes" id="UP001430990"/>
    </source>
</evidence>